<accession>A0A1E5L092</accession>
<dbReference type="AlphaFoldDB" id="A0A1E5L092"/>
<dbReference type="Pfam" id="PF17881">
    <property type="entry name" value="TseB"/>
    <property type="match status" value="1"/>
</dbReference>
<proteinExistence type="predicted"/>
<keyword evidence="1" id="KW-1133">Transmembrane helix</keyword>
<keyword evidence="1" id="KW-0812">Transmembrane</keyword>
<dbReference type="STRING" id="762845.BCR26_10395"/>
<evidence type="ECO:0000313" key="3">
    <source>
        <dbReference type="EMBL" id="OEH83329.1"/>
    </source>
</evidence>
<evidence type="ECO:0000259" key="2">
    <source>
        <dbReference type="Pfam" id="PF17881"/>
    </source>
</evidence>
<dbReference type="Gene3D" id="3.10.450.40">
    <property type="match status" value="2"/>
</dbReference>
<dbReference type="SUPFAM" id="SSF54403">
    <property type="entry name" value="Cystatin/monellin"/>
    <property type="match status" value="2"/>
</dbReference>
<name>A0A1E5L092_9ENTE</name>
<dbReference type="InterPro" id="IPR041401">
    <property type="entry name" value="TseB-like_dom"/>
</dbReference>
<reference evidence="3 4" key="1">
    <citation type="submission" date="2016-09" db="EMBL/GenBank/DDBJ databases">
        <authorList>
            <person name="Capua I."/>
            <person name="De Benedictis P."/>
            <person name="Joannis T."/>
            <person name="Lombin L.H."/>
            <person name="Cattoli G."/>
        </authorList>
    </citation>
    <scope>NUCLEOTIDE SEQUENCE [LARGE SCALE GENOMIC DNA]</scope>
    <source>
        <strain evidence="3 4">LMG 25899</strain>
    </source>
</reference>
<dbReference type="Proteomes" id="UP000095256">
    <property type="component" value="Unassembled WGS sequence"/>
</dbReference>
<evidence type="ECO:0000313" key="4">
    <source>
        <dbReference type="Proteomes" id="UP000095256"/>
    </source>
</evidence>
<dbReference type="RefSeq" id="WP_069697752.1">
    <property type="nucleotide sequence ID" value="NZ_JAGGMA010000018.1"/>
</dbReference>
<sequence>MKENEELAEQKKIKLLLGLIATLLAIIVCMIIIFIRSNHSMAQAEKEATEIAKEYANLETVDDFYWFTRKETSFSVVGRDDKGNELIVLIPKSGDSVKVLNQKDGVSENQIRQVMVQDYQQSNIKKVNLGLYDGKATWEVVAENPDKSLNYYLLSFENAEEINVIKNI</sequence>
<dbReference type="OrthoDB" id="2242521at2"/>
<feature type="domain" description="Cell wall elongation regulator TseB-like" evidence="2">
    <location>
        <begin position="47"/>
        <end position="91"/>
    </location>
</feature>
<protein>
    <submittedName>
        <fullName evidence="3">Peptidase</fullName>
    </submittedName>
</protein>
<gene>
    <name evidence="3" type="ORF">BCR26_10395</name>
</gene>
<dbReference type="InterPro" id="IPR046350">
    <property type="entry name" value="Cystatin_sf"/>
</dbReference>
<dbReference type="EMBL" id="MIEK01000009">
    <property type="protein sequence ID" value="OEH83329.1"/>
    <property type="molecule type" value="Genomic_DNA"/>
</dbReference>
<keyword evidence="1" id="KW-0472">Membrane</keyword>
<comment type="caution">
    <text evidence="3">The sequence shown here is derived from an EMBL/GenBank/DDBJ whole genome shotgun (WGS) entry which is preliminary data.</text>
</comment>
<keyword evidence="4" id="KW-1185">Reference proteome</keyword>
<feature type="transmembrane region" description="Helical" evidence="1">
    <location>
        <begin position="15"/>
        <end position="35"/>
    </location>
</feature>
<evidence type="ECO:0000256" key="1">
    <source>
        <dbReference type="SAM" id="Phobius"/>
    </source>
</evidence>
<organism evidence="3 4">
    <name type="scientific">Enterococcus rivorum</name>
    <dbReference type="NCBI Taxonomy" id="762845"/>
    <lineage>
        <taxon>Bacteria</taxon>
        <taxon>Bacillati</taxon>
        <taxon>Bacillota</taxon>
        <taxon>Bacilli</taxon>
        <taxon>Lactobacillales</taxon>
        <taxon>Enterococcaceae</taxon>
        <taxon>Enterococcus</taxon>
    </lineage>
</organism>